<feature type="transmembrane region" description="Helical" evidence="1">
    <location>
        <begin position="56"/>
        <end position="73"/>
    </location>
</feature>
<dbReference type="EMBL" id="LT559118">
    <property type="protein sequence ID" value="SBO91092.1"/>
    <property type="molecule type" value="Genomic_DNA"/>
</dbReference>
<evidence type="ECO:0000313" key="2">
    <source>
        <dbReference type="EMBL" id="SBO91092.1"/>
    </source>
</evidence>
<keyword evidence="1" id="KW-0472">Membrane</keyword>
<feature type="transmembrane region" description="Helical" evidence="1">
    <location>
        <begin position="85"/>
        <end position="105"/>
    </location>
</feature>
<evidence type="ECO:0000256" key="1">
    <source>
        <dbReference type="SAM" id="Phobius"/>
    </source>
</evidence>
<keyword evidence="1" id="KW-1133">Transmembrane helix</keyword>
<protein>
    <submittedName>
        <fullName evidence="2">Uncharacterized protein</fullName>
    </submittedName>
</protein>
<reference evidence="2" key="1">
    <citation type="submission" date="2016-04" db="EMBL/GenBank/DDBJ databases">
        <authorList>
            <person name="Evans L.H."/>
            <person name="Alamgir A."/>
            <person name="Owens N."/>
            <person name="Weber N.D."/>
            <person name="Virtaneva K."/>
            <person name="Barbian K."/>
            <person name="Babar A."/>
            <person name="Rosenke K."/>
        </authorList>
    </citation>
    <scope>NUCLEOTIDE SEQUENCE</scope>
    <source>
        <strain evidence="2">Nono1</strain>
    </source>
</reference>
<keyword evidence="1" id="KW-0812">Transmembrane</keyword>
<feature type="transmembrane region" description="Helical" evidence="1">
    <location>
        <begin position="32"/>
        <end position="50"/>
    </location>
</feature>
<dbReference type="AlphaFoldDB" id="A0A1M4DX07"/>
<name>A0A1M4DX07_9ACTN</name>
<sequence length="108" mass="11453">MMAVPHVLQPAERQRFRLTLNPDGRPHPVENILAVVTLVCGVVAFVATFWTSAHMIASWVGTLGFGVGLYSQYISATTPQRSLNVIGLVGSFVGAALGIAHGGFLPHS</sequence>
<accession>A0A1M4DX07</accession>
<gene>
    <name evidence="2" type="ORF">BN4615_P606</name>
</gene>
<proteinExistence type="predicted"/>
<organism evidence="2">
    <name type="scientific">Nonomuraea gerenzanensis</name>
    <dbReference type="NCBI Taxonomy" id="93944"/>
    <lineage>
        <taxon>Bacteria</taxon>
        <taxon>Bacillati</taxon>
        <taxon>Actinomycetota</taxon>
        <taxon>Actinomycetes</taxon>
        <taxon>Streptosporangiales</taxon>
        <taxon>Streptosporangiaceae</taxon>
        <taxon>Nonomuraea</taxon>
    </lineage>
</organism>